<dbReference type="Pfam" id="PF02913">
    <property type="entry name" value="FAD-oxidase_C"/>
    <property type="match status" value="1"/>
</dbReference>
<keyword evidence="7" id="KW-1185">Reference proteome</keyword>
<evidence type="ECO:0000256" key="3">
    <source>
        <dbReference type="ARBA" id="ARBA00022827"/>
    </source>
</evidence>
<dbReference type="InterPro" id="IPR016164">
    <property type="entry name" value="FAD-linked_Oxase-like_C"/>
</dbReference>
<keyword evidence="4" id="KW-0560">Oxidoreductase</keyword>
<evidence type="ECO:0000256" key="2">
    <source>
        <dbReference type="ARBA" id="ARBA00022630"/>
    </source>
</evidence>
<evidence type="ECO:0000313" key="7">
    <source>
        <dbReference type="Proteomes" id="UP000199561"/>
    </source>
</evidence>
<dbReference type="Proteomes" id="UP000199561">
    <property type="component" value="Unassembled WGS sequence"/>
</dbReference>
<feature type="domain" description="FAD-binding PCMH-type" evidence="5">
    <location>
        <begin position="36"/>
        <end position="214"/>
    </location>
</feature>
<evidence type="ECO:0000256" key="4">
    <source>
        <dbReference type="ARBA" id="ARBA00023002"/>
    </source>
</evidence>
<proteinExistence type="predicted"/>
<dbReference type="GO" id="GO:0016491">
    <property type="term" value="F:oxidoreductase activity"/>
    <property type="evidence" value="ECO:0007669"/>
    <property type="project" value="UniProtKB-KW"/>
</dbReference>
<dbReference type="Gene3D" id="1.10.45.10">
    <property type="entry name" value="Vanillyl-alcohol Oxidase, Chain A, domain 4"/>
    <property type="match status" value="1"/>
</dbReference>
<organism evidence="6 7">
    <name type="scientific">Nitrosomonas nitrosa</name>
    <dbReference type="NCBI Taxonomy" id="52442"/>
    <lineage>
        <taxon>Bacteria</taxon>
        <taxon>Pseudomonadati</taxon>
        <taxon>Pseudomonadota</taxon>
        <taxon>Betaproteobacteria</taxon>
        <taxon>Nitrosomonadales</taxon>
        <taxon>Nitrosomonadaceae</taxon>
        <taxon>Nitrosomonas</taxon>
    </lineage>
</organism>
<dbReference type="Gene3D" id="3.30.70.2190">
    <property type="match status" value="1"/>
</dbReference>
<dbReference type="SUPFAM" id="SSF56176">
    <property type="entry name" value="FAD-binding/transporter-associated domain-like"/>
    <property type="match status" value="1"/>
</dbReference>
<reference evidence="6 7" key="1">
    <citation type="submission" date="2016-10" db="EMBL/GenBank/DDBJ databases">
        <authorList>
            <person name="de Groot N.N."/>
        </authorList>
    </citation>
    <scope>NUCLEOTIDE SEQUENCE [LARGE SCALE GENOMIC DNA]</scope>
    <source>
        <strain evidence="6 7">Nm146</strain>
    </source>
</reference>
<dbReference type="PROSITE" id="PS51387">
    <property type="entry name" value="FAD_PCMH"/>
    <property type="match status" value="1"/>
</dbReference>
<accession>A0A1I4L2X4</accession>
<keyword evidence="3" id="KW-0274">FAD</keyword>
<dbReference type="InterPro" id="IPR004113">
    <property type="entry name" value="FAD-bd_oxidored_4_C"/>
</dbReference>
<dbReference type="InterPro" id="IPR016167">
    <property type="entry name" value="FAD-bd_PCMH_sub1"/>
</dbReference>
<sequence>MLTELVRKLRAFLPPDAVLYEAEDVKPYECDGLSAYRQTPMIVVLPQTEEEIIEILQLCHSTKTPVVARGAGTGLSGGALPHHQGVLLSLARLKNVLEIDPVTRTARVQPGVRNLAISEAVASYGLYYAPDPSSQIACTIGGNVAENSGGVHCLKYGLTVHNILKLRVLTIDGQVIEMGSDALDSPGYDLLALMTGSEGMLGIVTEVTVKLTPKPDKAQLVMAAFDDVQKAADAVANVISAGIIPAGMEMMDKITIHAVEDFIHAGYDLDAAAILLCEADGMTEEVAEEIQKISTIMRESGAVKISISQNEADRLRFWAGRKAAFPAAGRVSPDYYCMDGTIPRKHLARVLRGIETLSVEYGLRCMNVFHAGDGNLHPLILYDANQPGELEKTEAFGARILEMCIEAGGTITGEHGVGIEKLDQMCLQFKPAERDLFHAIKAAFDPDGLLNPGKAIPTLHRCAELGGMHVHRGETKFATIPRF</sequence>
<dbReference type="EMBL" id="FOUF01000001">
    <property type="protein sequence ID" value="SFL85380.1"/>
    <property type="molecule type" value="Genomic_DNA"/>
</dbReference>
<keyword evidence="2" id="KW-0285">Flavoprotein</keyword>
<dbReference type="InterPro" id="IPR051914">
    <property type="entry name" value="FAD-linked_OxidoTrans_Type4"/>
</dbReference>
<name>A0A1I4L2X4_9PROT</name>
<evidence type="ECO:0000313" key="6">
    <source>
        <dbReference type="EMBL" id="SFL85380.1"/>
    </source>
</evidence>
<dbReference type="InterPro" id="IPR016171">
    <property type="entry name" value="Vanillyl_alc_oxidase_C-sub2"/>
</dbReference>
<dbReference type="RefSeq" id="WP_090665737.1">
    <property type="nucleotide sequence ID" value="NZ_FOUF01000001.1"/>
</dbReference>
<gene>
    <name evidence="6" type="ORF">SAMN05421880_101151</name>
</gene>
<dbReference type="InterPro" id="IPR006094">
    <property type="entry name" value="Oxid_FAD_bind_N"/>
</dbReference>
<dbReference type="Gene3D" id="3.30.465.10">
    <property type="match status" value="1"/>
</dbReference>
<dbReference type="Gene3D" id="3.30.70.2740">
    <property type="match status" value="1"/>
</dbReference>
<dbReference type="SUPFAM" id="SSF55103">
    <property type="entry name" value="FAD-linked oxidases, C-terminal domain"/>
    <property type="match status" value="1"/>
</dbReference>
<dbReference type="AlphaFoldDB" id="A0A1I4L2X4"/>
<evidence type="ECO:0000256" key="1">
    <source>
        <dbReference type="ARBA" id="ARBA00001974"/>
    </source>
</evidence>
<dbReference type="Pfam" id="PF01565">
    <property type="entry name" value="FAD_binding_4"/>
    <property type="match status" value="1"/>
</dbReference>
<dbReference type="STRING" id="52442.SAMN05421880_101151"/>
<dbReference type="InterPro" id="IPR016166">
    <property type="entry name" value="FAD-bd_PCMH"/>
</dbReference>
<dbReference type="Gene3D" id="3.30.43.10">
    <property type="entry name" value="Uridine Diphospho-n-acetylenolpyruvylglucosamine Reductase, domain 2"/>
    <property type="match status" value="1"/>
</dbReference>
<comment type="cofactor">
    <cofactor evidence="1">
        <name>FAD</name>
        <dbReference type="ChEBI" id="CHEBI:57692"/>
    </cofactor>
</comment>
<dbReference type="PANTHER" id="PTHR42934">
    <property type="entry name" value="GLYCOLATE OXIDASE SUBUNIT GLCD"/>
    <property type="match status" value="1"/>
</dbReference>
<dbReference type="GO" id="GO:0071949">
    <property type="term" value="F:FAD binding"/>
    <property type="evidence" value="ECO:0007669"/>
    <property type="project" value="InterPro"/>
</dbReference>
<protein>
    <submittedName>
        <fullName evidence="6">Glycolate oxidase</fullName>
    </submittedName>
</protein>
<dbReference type="InterPro" id="IPR036318">
    <property type="entry name" value="FAD-bd_PCMH-like_sf"/>
</dbReference>
<evidence type="ECO:0000259" key="5">
    <source>
        <dbReference type="PROSITE" id="PS51387"/>
    </source>
</evidence>
<dbReference type="InterPro" id="IPR016169">
    <property type="entry name" value="FAD-bd_PCMH_sub2"/>
</dbReference>
<dbReference type="PANTHER" id="PTHR42934:SF1">
    <property type="entry name" value="GLYCOLATE OXIDASE SUBUNIT GLCD"/>
    <property type="match status" value="1"/>
</dbReference>